<keyword evidence="5 11" id="KW-0812">Transmembrane</keyword>
<comment type="similarity">
    <text evidence="11 12">Belongs to the TonB-dependent receptor family.</text>
</comment>
<evidence type="ECO:0000256" key="12">
    <source>
        <dbReference type="RuleBase" id="RU003357"/>
    </source>
</evidence>
<evidence type="ECO:0000313" key="16">
    <source>
        <dbReference type="Proteomes" id="UP000070250"/>
    </source>
</evidence>
<feature type="domain" description="TonB-dependent receptor plug" evidence="14">
    <location>
        <begin position="45"/>
        <end position="155"/>
    </location>
</feature>
<dbReference type="PATRIC" id="fig|465721.4.peg.2770"/>
<keyword evidence="3 11" id="KW-1134">Transmembrane beta strand</keyword>
<dbReference type="CDD" id="cd01347">
    <property type="entry name" value="ligand_gated_channel"/>
    <property type="match status" value="1"/>
</dbReference>
<gene>
    <name evidence="15" type="ORF">ACG33_12955</name>
</gene>
<dbReference type="EMBL" id="CP011971">
    <property type="protein sequence ID" value="AMN47990.1"/>
    <property type="molecule type" value="Genomic_DNA"/>
</dbReference>
<feature type="domain" description="TonB-dependent receptor-like beta-barrel" evidence="13">
    <location>
        <begin position="240"/>
        <end position="716"/>
    </location>
</feature>
<keyword evidence="7" id="KW-0406">Ion transport</keyword>
<evidence type="ECO:0000256" key="3">
    <source>
        <dbReference type="ARBA" id="ARBA00022452"/>
    </source>
</evidence>
<keyword evidence="10 11" id="KW-0998">Cell outer membrane</keyword>
<keyword evidence="9 11" id="KW-0472">Membrane</keyword>
<reference evidence="15 16" key="1">
    <citation type="submission" date="2015-06" db="EMBL/GenBank/DDBJ databases">
        <title>A Comprehensive Approach to Explore the Metabolic and Phylogenetic Diversity of Bacterial Steroid Degradation in the Environment: Testosterone as an Example.</title>
        <authorList>
            <person name="Yang F.-C."/>
            <person name="Chen Y.-L."/>
            <person name="Yu C.-P."/>
            <person name="Tang S.-L."/>
            <person name="Wang P.-H."/>
            <person name="Ismail W."/>
            <person name="Wang C.-H."/>
            <person name="Yang C.-Y."/>
            <person name="Chiang Y.-R."/>
        </authorList>
    </citation>
    <scope>NUCLEOTIDE SEQUENCE [LARGE SCALE GENOMIC DNA]</scope>
    <source>
        <strain evidence="15 16">DSM 18526</strain>
    </source>
</reference>
<evidence type="ECO:0000256" key="6">
    <source>
        <dbReference type="ARBA" id="ARBA00023004"/>
    </source>
</evidence>
<protein>
    <recommendedName>
        <fullName evidence="17">TonB-dependent receptor</fullName>
    </recommendedName>
</protein>
<keyword evidence="2 11" id="KW-0813">Transport</keyword>
<name>A0A127FDX1_STEDE</name>
<evidence type="ECO:0000259" key="14">
    <source>
        <dbReference type="Pfam" id="PF07715"/>
    </source>
</evidence>
<keyword evidence="4" id="KW-0410">Iron transport</keyword>
<evidence type="ECO:0000256" key="10">
    <source>
        <dbReference type="ARBA" id="ARBA00023237"/>
    </source>
</evidence>
<comment type="subcellular location">
    <subcellularLocation>
        <location evidence="1 11">Cell outer membrane</location>
        <topology evidence="1 11">Multi-pass membrane protein</topology>
    </subcellularLocation>
</comment>
<evidence type="ECO:0000256" key="2">
    <source>
        <dbReference type="ARBA" id="ARBA00022448"/>
    </source>
</evidence>
<dbReference type="InterPro" id="IPR036942">
    <property type="entry name" value="Beta-barrel_TonB_sf"/>
</dbReference>
<evidence type="ECO:0000259" key="13">
    <source>
        <dbReference type="Pfam" id="PF00593"/>
    </source>
</evidence>
<organism evidence="15 16">
    <name type="scientific">Steroidobacter denitrificans</name>
    <dbReference type="NCBI Taxonomy" id="465721"/>
    <lineage>
        <taxon>Bacteria</taxon>
        <taxon>Pseudomonadati</taxon>
        <taxon>Pseudomonadota</taxon>
        <taxon>Gammaproteobacteria</taxon>
        <taxon>Steroidobacterales</taxon>
        <taxon>Steroidobacteraceae</taxon>
        <taxon>Steroidobacter</taxon>
    </lineage>
</organism>
<dbReference type="SUPFAM" id="SSF56935">
    <property type="entry name" value="Porins"/>
    <property type="match status" value="1"/>
</dbReference>
<dbReference type="PROSITE" id="PS52016">
    <property type="entry name" value="TONB_DEPENDENT_REC_3"/>
    <property type="match status" value="1"/>
</dbReference>
<dbReference type="AlphaFoldDB" id="A0A127FDX1"/>
<evidence type="ECO:0008006" key="17">
    <source>
        <dbReference type="Google" id="ProtNLM"/>
    </source>
</evidence>
<evidence type="ECO:0000256" key="7">
    <source>
        <dbReference type="ARBA" id="ARBA00023065"/>
    </source>
</evidence>
<dbReference type="Proteomes" id="UP000070250">
    <property type="component" value="Chromosome"/>
</dbReference>
<dbReference type="PANTHER" id="PTHR32552">
    <property type="entry name" value="FERRICHROME IRON RECEPTOR-RELATED"/>
    <property type="match status" value="1"/>
</dbReference>
<evidence type="ECO:0000256" key="4">
    <source>
        <dbReference type="ARBA" id="ARBA00022496"/>
    </source>
</evidence>
<evidence type="ECO:0000256" key="8">
    <source>
        <dbReference type="ARBA" id="ARBA00023077"/>
    </source>
</evidence>
<dbReference type="KEGG" id="sdf:ACG33_12955"/>
<dbReference type="Pfam" id="PF07715">
    <property type="entry name" value="Plug"/>
    <property type="match status" value="1"/>
</dbReference>
<keyword evidence="16" id="KW-1185">Reference proteome</keyword>
<dbReference type="Pfam" id="PF00593">
    <property type="entry name" value="TonB_dep_Rec_b-barrel"/>
    <property type="match status" value="1"/>
</dbReference>
<dbReference type="InterPro" id="IPR000531">
    <property type="entry name" value="Beta-barrel_TonB"/>
</dbReference>
<evidence type="ECO:0000256" key="9">
    <source>
        <dbReference type="ARBA" id="ARBA00023136"/>
    </source>
</evidence>
<dbReference type="Gene3D" id="2.40.170.20">
    <property type="entry name" value="TonB-dependent receptor, beta-barrel domain"/>
    <property type="match status" value="1"/>
</dbReference>
<evidence type="ECO:0000256" key="1">
    <source>
        <dbReference type="ARBA" id="ARBA00004571"/>
    </source>
</evidence>
<dbReference type="InterPro" id="IPR039426">
    <property type="entry name" value="TonB-dep_rcpt-like"/>
</dbReference>
<evidence type="ECO:0000256" key="5">
    <source>
        <dbReference type="ARBA" id="ARBA00022692"/>
    </source>
</evidence>
<evidence type="ECO:0000256" key="11">
    <source>
        <dbReference type="PROSITE-ProRule" id="PRU01360"/>
    </source>
</evidence>
<evidence type="ECO:0000313" key="15">
    <source>
        <dbReference type="EMBL" id="AMN47990.1"/>
    </source>
</evidence>
<dbReference type="GO" id="GO:0009279">
    <property type="term" value="C:cell outer membrane"/>
    <property type="evidence" value="ECO:0007669"/>
    <property type="project" value="UniProtKB-SubCell"/>
</dbReference>
<proteinExistence type="inferred from homology"/>
<keyword evidence="8 12" id="KW-0798">TonB box</keyword>
<dbReference type="STRING" id="465721.ACG33_12955"/>
<keyword evidence="6" id="KW-0408">Iron</keyword>
<dbReference type="GO" id="GO:0006826">
    <property type="term" value="P:iron ion transport"/>
    <property type="evidence" value="ECO:0007669"/>
    <property type="project" value="UniProtKB-KW"/>
</dbReference>
<dbReference type="PANTHER" id="PTHR32552:SF81">
    <property type="entry name" value="TONB-DEPENDENT OUTER MEMBRANE RECEPTOR"/>
    <property type="match status" value="1"/>
</dbReference>
<sequence length="768" mass="85296">MQAGLAAGAAIAGFYGHEAVAQQQQFTASGIQEVIVTAQRREESLQDTPIAITAISAEELADRGITDYQGVAATTPAITFTQYPSSPNTFILYMRGQGVSDAMQVTVDSAVGLYQDGFYISRPQLITFDLADIERVEVLRGPQGTLYGRNTTGGAVNLISKKPSGEFGFKQELGFGNKGRLRSLSVLDLPKWNGLSAKLSFLKREQNGYVKNLGTGHDFGEEDQIAGRVALRWDVGGPVTADYFYERGDLDSTPTYYTNSGLVGLIPGYSDSGKPESHTYRPFDLEESKGTFEAHGLTLAWNVNDALTLKSLTGYREISVGYYQDYGDAFFTSYRTFDDIRSHQFSEELQAVGSLFDGRIDYVAGLYYFDEHVRHFENLTITELFPPPLLLVKDRYVEGDSKSKAAFAQFTWTPPVLDDRLSLTFGARYTKDERQAERQMLDTFFGFPIGEEPTPGVANSNSVKYNRFNPAFTANYAWTDDVSSYLRIATGYKSGGMSEAVEAGRFAELAYKPEKVLVYELGLKSYLLDRRVRLNAAVFESKFDDMQMFFTTNPTDPSVVLALNAGKATVRGLELEALWQPIEALSFTLDYSYLDAKFDRVLAPAGTIFDPSVNPYSPYQIGDNVKDVFVMPYAPENSINAGLSWTLLNMATDSLTAVLNYRWQDKTYITSPAGPAVPGRDLYSRPSFGLLDARLVWRTELANQAKLRVDLWGKNLNNQKWPAEVIAQGNSIPLPDSVTGDYSPAGWTSQAATWSERRTYGVNFVYEF</sequence>
<accession>A0A127FDX1</accession>
<dbReference type="InterPro" id="IPR012910">
    <property type="entry name" value="Plug_dom"/>
</dbReference>